<dbReference type="PROSITE" id="PS01124">
    <property type="entry name" value="HTH_ARAC_FAMILY_2"/>
    <property type="match status" value="1"/>
</dbReference>
<feature type="domain" description="HTH araC/xylS-type" evidence="4">
    <location>
        <begin position="194"/>
        <end position="291"/>
    </location>
</feature>
<dbReference type="PANTHER" id="PTHR43280:SF2">
    <property type="entry name" value="HTH-TYPE TRANSCRIPTIONAL REGULATOR EXSA"/>
    <property type="match status" value="1"/>
</dbReference>
<dbReference type="InterPro" id="IPR009057">
    <property type="entry name" value="Homeodomain-like_sf"/>
</dbReference>
<dbReference type="SUPFAM" id="SSF46689">
    <property type="entry name" value="Homeodomain-like"/>
    <property type="match status" value="2"/>
</dbReference>
<dbReference type="RefSeq" id="WP_193736353.1">
    <property type="nucleotide sequence ID" value="NZ_CP063304.1"/>
</dbReference>
<dbReference type="Pfam" id="PF12833">
    <property type="entry name" value="HTH_18"/>
    <property type="match status" value="1"/>
</dbReference>
<dbReference type="PANTHER" id="PTHR43280">
    <property type="entry name" value="ARAC-FAMILY TRANSCRIPTIONAL REGULATOR"/>
    <property type="match status" value="1"/>
</dbReference>
<dbReference type="Proteomes" id="UP000593601">
    <property type="component" value="Chromosome"/>
</dbReference>
<dbReference type="GO" id="GO:0003700">
    <property type="term" value="F:DNA-binding transcription factor activity"/>
    <property type="evidence" value="ECO:0007669"/>
    <property type="project" value="InterPro"/>
</dbReference>
<dbReference type="InterPro" id="IPR003313">
    <property type="entry name" value="AraC-bd"/>
</dbReference>
<dbReference type="Pfam" id="PF02311">
    <property type="entry name" value="AraC_binding"/>
    <property type="match status" value="1"/>
</dbReference>
<keyword evidence="3" id="KW-0804">Transcription</keyword>
<organism evidence="5 6">
    <name type="scientific">Blautia liquoris</name>
    <dbReference type="NCBI Taxonomy" id="2779518"/>
    <lineage>
        <taxon>Bacteria</taxon>
        <taxon>Bacillati</taxon>
        <taxon>Bacillota</taxon>
        <taxon>Clostridia</taxon>
        <taxon>Lachnospirales</taxon>
        <taxon>Lachnospiraceae</taxon>
        <taxon>Blautia</taxon>
    </lineage>
</organism>
<protein>
    <submittedName>
        <fullName evidence="5">Helix-turn-helix domain-containing protein</fullName>
    </submittedName>
</protein>
<evidence type="ECO:0000256" key="1">
    <source>
        <dbReference type="ARBA" id="ARBA00023015"/>
    </source>
</evidence>
<dbReference type="SMART" id="SM00342">
    <property type="entry name" value="HTH_ARAC"/>
    <property type="match status" value="1"/>
</dbReference>
<evidence type="ECO:0000313" key="5">
    <source>
        <dbReference type="EMBL" id="QOV20033.1"/>
    </source>
</evidence>
<dbReference type="InterPro" id="IPR018060">
    <property type="entry name" value="HTH_AraC"/>
</dbReference>
<keyword evidence="6" id="KW-1185">Reference proteome</keyword>
<evidence type="ECO:0000313" key="6">
    <source>
        <dbReference type="Proteomes" id="UP000593601"/>
    </source>
</evidence>
<keyword evidence="1" id="KW-0805">Transcription regulation</keyword>
<evidence type="ECO:0000256" key="3">
    <source>
        <dbReference type="ARBA" id="ARBA00023163"/>
    </source>
</evidence>
<dbReference type="InterPro" id="IPR014710">
    <property type="entry name" value="RmlC-like_jellyroll"/>
</dbReference>
<dbReference type="GO" id="GO:0043565">
    <property type="term" value="F:sequence-specific DNA binding"/>
    <property type="evidence" value="ECO:0007669"/>
    <property type="project" value="InterPro"/>
</dbReference>
<evidence type="ECO:0000259" key="4">
    <source>
        <dbReference type="PROSITE" id="PS01124"/>
    </source>
</evidence>
<dbReference type="SUPFAM" id="SSF51215">
    <property type="entry name" value="Regulatory protein AraC"/>
    <property type="match status" value="1"/>
</dbReference>
<dbReference type="InterPro" id="IPR037923">
    <property type="entry name" value="HTH-like"/>
</dbReference>
<dbReference type="EMBL" id="CP063304">
    <property type="protein sequence ID" value="QOV20033.1"/>
    <property type="molecule type" value="Genomic_DNA"/>
</dbReference>
<reference evidence="5 6" key="1">
    <citation type="submission" date="2020-10" db="EMBL/GenBank/DDBJ databases">
        <title>Blautia liquoris sp.nov., isolated from the mud in a fermentation cellar used for the production of Chinese strong-flavoured liquor.</title>
        <authorList>
            <person name="Lu L."/>
        </authorList>
    </citation>
    <scope>NUCLEOTIDE SEQUENCE [LARGE SCALE GENOMIC DNA]</scope>
    <source>
        <strain evidence="5 6">LZLJ-3</strain>
    </source>
</reference>
<dbReference type="Gene3D" id="1.10.10.60">
    <property type="entry name" value="Homeodomain-like"/>
    <property type="match status" value="2"/>
</dbReference>
<accession>A0A7M2RI69</accession>
<dbReference type="Gene3D" id="2.60.120.10">
    <property type="entry name" value="Jelly Rolls"/>
    <property type="match status" value="1"/>
</dbReference>
<name>A0A7M2RI69_9FIRM</name>
<dbReference type="AlphaFoldDB" id="A0A7M2RI69"/>
<dbReference type="InterPro" id="IPR018062">
    <property type="entry name" value="HTH_AraC-typ_CS"/>
</dbReference>
<proteinExistence type="predicted"/>
<dbReference type="KEGG" id="bliq:INP51_03510"/>
<evidence type="ECO:0000256" key="2">
    <source>
        <dbReference type="ARBA" id="ARBA00023125"/>
    </source>
</evidence>
<keyword evidence="2" id="KW-0238">DNA-binding</keyword>
<sequence length="298" mass="35168">MNRKQLSVMDADDARQYMLKDNFEIYEKKGIPSGAMEMHFHHFYEIMFICQGDFAILVNNITYHLNPGDFILIRQNQFHHYQYVKNQHENSKRILMWVSANYLETLAQQNADLTSCFTQTQTPAWHFPAHHREHLSQYLNTLLYLESDSLTPKGEKQLLEDSYLTLFFISLNQLCRHPEFSFRIENTSSNPMIRTLTDYINEHIDEPITLDTLASQAHLSKYHFVRVFKELTGMTVHDFVNHKRILKACELIWEGEAFSNISELCGFSDYSSFFRNFKAVYGISPREFKAMYRGNFLP</sequence>
<gene>
    <name evidence="5" type="ORF">INP51_03510</name>
</gene>
<dbReference type="PROSITE" id="PS00041">
    <property type="entry name" value="HTH_ARAC_FAMILY_1"/>
    <property type="match status" value="1"/>
</dbReference>